<evidence type="ECO:0000313" key="5">
    <source>
        <dbReference type="EMBL" id="RCK59014.1"/>
    </source>
</evidence>
<dbReference type="GO" id="GO:0003723">
    <property type="term" value="F:RNA binding"/>
    <property type="evidence" value="ECO:0007669"/>
    <property type="project" value="UniProtKB-UniRule"/>
</dbReference>
<feature type="region of interest" description="Disordered" evidence="3">
    <location>
        <begin position="498"/>
        <end position="560"/>
    </location>
</feature>
<evidence type="ECO:0000259" key="4">
    <source>
        <dbReference type="PROSITE" id="PS50102"/>
    </source>
</evidence>
<dbReference type="STRING" id="5486.A0A367XZK2"/>
<evidence type="ECO:0000256" key="2">
    <source>
        <dbReference type="PROSITE-ProRule" id="PRU00176"/>
    </source>
</evidence>
<dbReference type="InterPro" id="IPR000504">
    <property type="entry name" value="RRM_dom"/>
</dbReference>
<feature type="domain" description="RRM" evidence="4">
    <location>
        <begin position="315"/>
        <end position="389"/>
    </location>
</feature>
<dbReference type="InterPro" id="IPR012677">
    <property type="entry name" value="Nucleotide-bd_a/b_plait_sf"/>
</dbReference>
<sequence>MNLEYSPNCSSPSESSLRHLETTVTTAKENTNTLSLNSNRFWLDTADSTTSSISGAAGVLRAKVNSGGCIVTAATATAAKTTTTTTTTSPTSDPSAAATPVVDGNPKNMATPIKEAELNNTLVRGRPSACVFVASLCSTLSDDELSVSVTNHFQQWGTLATVKVLRDTCNRPYAFVQYTTDEESKLAIEKGHNSVLDGRNIRCEAAKVNRTLFLSSKSLLNRSVIEDRLSAFGELEDLVPSTVKGEIYTNVNAEKGYKSWFCKFVYRDDAIRAYANLTEEGLYKIEWTQNIDKSSARKSESEESDLDIRVKFDKFSVFVGQLNPSVLEHELSERFERHGEILDLNLVKKTNNTFAFIKFKEESSAASAVERENHSMFCGKTMHVQYRETHPSSTSMRARGSGGGNGIGNSSGNGSNFGIALAPPPINLNKRSFGKNEFGKFHSKEFNKPKFNGCPSNSYNKGYNKFKSFKNFRPANNVERKFDKSMNDLTWQASQLNLKSEVSDTSSKKSGTGSTNEGSRGGGGGGSSGLPGGGPVGGAVAGSGDGSRGTGMNSAANSYPPPHTAPGFPLFYYVPAENVGFTSTNSNNSAQFYNLYPQYYPHPHPAHAHPGGPTAPSGGGMAGTSAGQFGDVAGGRPPSSVTNVIGGGAVEYPAYGMANYVYYPTEAEIASHEKKT</sequence>
<organism evidence="5 6">
    <name type="scientific">Candida viswanathii</name>
    <dbReference type="NCBI Taxonomy" id="5486"/>
    <lineage>
        <taxon>Eukaryota</taxon>
        <taxon>Fungi</taxon>
        <taxon>Dikarya</taxon>
        <taxon>Ascomycota</taxon>
        <taxon>Saccharomycotina</taxon>
        <taxon>Pichiomycetes</taxon>
        <taxon>Debaryomycetaceae</taxon>
        <taxon>Candida/Lodderomyces clade</taxon>
        <taxon>Candida</taxon>
    </lineage>
</organism>
<dbReference type="InterPro" id="IPR034352">
    <property type="entry name" value="Rim4_RRM1"/>
</dbReference>
<dbReference type="Proteomes" id="UP000253472">
    <property type="component" value="Unassembled WGS sequence"/>
</dbReference>
<proteinExistence type="predicted"/>
<dbReference type="InterPro" id="IPR035979">
    <property type="entry name" value="RBD_domain_sf"/>
</dbReference>
<comment type="caution">
    <text evidence="5">The sequence shown here is derived from an EMBL/GenBank/DDBJ whole genome shotgun (WGS) entry which is preliminary data.</text>
</comment>
<feature type="compositionally biased region" description="Gly residues" evidence="3">
    <location>
        <begin position="400"/>
        <end position="411"/>
    </location>
</feature>
<feature type="compositionally biased region" description="Low complexity" evidence="3">
    <location>
        <begin position="80"/>
        <end position="100"/>
    </location>
</feature>
<feature type="domain" description="RRM" evidence="4">
    <location>
        <begin position="129"/>
        <end position="208"/>
    </location>
</feature>
<dbReference type="AlphaFoldDB" id="A0A367XZK2"/>
<dbReference type="Pfam" id="PF00076">
    <property type="entry name" value="RRM_1"/>
    <property type="match status" value="2"/>
</dbReference>
<dbReference type="SUPFAM" id="SSF54928">
    <property type="entry name" value="RNA-binding domain, RBD"/>
    <property type="match status" value="2"/>
</dbReference>
<accession>A0A367XZK2</accession>
<dbReference type="CDD" id="cd12453">
    <property type="entry name" value="RRM1_RIM4_like"/>
    <property type="match status" value="1"/>
</dbReference>
<reference evidence="5 6" key="1">
    <citation type="submission" date="2018-06" db="EMBL/GenBank/DDBJ databases">
        <title>Whole genome sequencing of Candida tropicalis (genome annotated by CSBL at Korea University).</title>
        <authorList>
            <person name="Ahn J."/>
        </authorList>
    </citation>
    <scope>NUCLEOTIDE SEQUENCE [LARGE SCALE GENOMIC DNA]</scope>
    <source>
        <strain evidence="5 6">ATCC 20962</strain>
    </source>
</reference>
<gene>
    <name evidence="5" type="primary">RIM4_0</name>
    <name evidence="5" type="ORF">Cantr_07516</name>
</gene>
<feature type="compositionally biased region" description="Gly residues" evidence="3">
    <location>
        <begin position="519"/>
        <end position="549"/>
    </location>
</feature>
<dbReference type="PANTHER" id="PTHR21245">
    <property type="entry name" value="HETEROGENEOUS NUCLEAR RIBONUCLEOPROTEIN"/>
    <property type="match status" value="1"/>
</dbReference>
<evidence type="ECO:0000313" key="6">
    <source>
        <dbReference type="Proteomes" id="UP000253472"/>
    </source>
</evidence>
<dbReference type="SMART" id="SM00360">
    <property type="entry name" value="RRM"/>
    <property type="match status" value="2"/>
</dbReference>
<feature type="compositionally biased region" description="Low complexity" evidence="3">
    <location>
        <begin position="503"/>
        <end position="518"/>
    </location>
</feature>
<keyword evidence="1 2" id="KW-0694">RNA-binding</keyword>
<protein>
    <submittedName>
        <fullName evidence="5">Meiotic activator RIM4</fullName>
    </submittedName>
</protein>
<keyword evidence="6" id="KW-1185">Reference proteome</keyword>
<feature type="region of interest" description="Disordered" evidence="3">
    <location>
        <begin position="388"/>
        <end position="411"/>
    </location>
</feature>
<name>A0A367XZK2_9ASCO</name>
<dbReference type="EMBL" id="QLNQ01000027">
    <property type="protein sequence ID" value="RCK59014.1"/>
    <property type="molecule type" value="Genomic_DNA"/>
</dbReference>
<dbReference type="OrthoDB" id="410044at2759"/>
<dbReference type="PROSITE" id="PS50102">
    <property type="entry name" value="RRM"/>
    <property type="match status" value="2"/>
</dbReference>
<feature type="region of interest" description="Disordered" evidence="3">
    <location>
        <begin position="80"/>
        <end position="107"/>
    </location>
</feature>
<evidence type="ECO:0000256" key="1">
    <source>
        <dbReference type="ARBA" id="ARBA00022884"/>
    </source>
</evidence>
<evidence type="ECO:0000256" key="3">
    <source>
        <dbReference type="SAM" id="MobiDB-lite"/>
    </source>
</evidence>
<dbReference type="Gene3D" id="3.30.70.330">
    <property type="match status" value="2"/>
</dbReference>